<protein>
    <submittedName>
        <fullName evidence="3">Uncharacterized protein</fullName>
    </submittedName>
</protein>
<evidence type="ECO:0000256" key="2">
    <source>
        <dbReference type="SAM" id="Phobius"/>
    </source>
</evidence>
<dbReference type="InterPro" id="IPR035214">
    <property type="entry name" value="DUF5324"/>
</dbReference>
<dbReference type="EMBL" id="BAABHS010000003">
    <property type="protein sequence ID" value="GAA4950714.1"/>
    <property type="molecule type" value="Genomic_DNA"/>
</dbReference>
<keyword evidence="2" id="KW-0472">Membrane</keyword>
<reference evidence="4" key="1">
    <citation type="journal article" date="2019" name="Int. J. Syst. Evol. Microbiol.">
        <title>The Global Catalogue of Microorganisms (GCM) 10K type strain sequencing project: providing services to taxonomists for standard genome sequencing and annotation.</title>
        <authorList>
            <consortium name="The Broad Institute Genomics Platform"/>
            <consortium name="The Broad Institute Genome Sequencing Center for Infectious Disease"/>
            <person name="Wu L."/>
            <person name="Ma J."/>
        </authorList>
    </citation>
    <scope>NUCLEOTIDE SEQUENCE [LARGE SCALE GENOMIC DNA]</scope>
    <source>
        <strain evidence="4">JCM 17986</strain>
    </source>
</reference>
<gene>
    <name evidence="3" type="ORF">GCM10023205_09310</name>
</gene>
<dbReference type="Pfam" id="PF17258">
    <property type="entry name" value="DUF5324"/>
    <property type="match status" value="1"/>
</dbReference>
<evidence type="ECO:0000256" key="1">
    <source>
        <dbReference type="SAM" id="MobiDB-lite"/>
    </source>
</evidence>
<comment type="caution">
    <text evidence="3">The sequence shown here is derived from an EMBL/GenBank/DDBJ whole genome shotgun (WGS) entry which is preliminary data.</text>
</comment>
<keyword evidence="2" id="KW-1133">Transmembrane helix</keyword>
<keyword evidence="2" id="KW-0812">Transmembrane</keyword>
<keyword evidence="4" id="KW-1185">Reference proteome</keyword>
<dbReference type="Proteomes" id="UP001500466">
    <property type="component" value="Unassembled WGS sequence"/>
</dbReference>
<feature type="transmembrane region" description="Helical" evidence="2">
    <location>
        <begin position="161"/>
        <end position="177"/>
    </location>
</feature>
<proteinExistence type="predicted"/>
<organism evidence="3 4">
    <name type="scientific">Yinghuangia aomiensis</name>
    <dbReference type="NCBI Taxonomy" id="676205"/>
    <lineage>
        <taxon>Bacteria</taxon>
        <taxon>Bacillati</taxon>
        <taxon>Actinomycetota</taxon>
        <taxon>Actinomycetes</taxon>
        <taxon>Kitasatosporales</taxon>
        <taxon>Streptomycetaceae</taxon>
        <taxon>Yinghuangia</taxon>
    </lineage>
</organism>
<sequence>MSMDRAREQARDVSGRTVVWIAPRAAHARDSAAQYAADAREWAAPRLAAALVAAREQGQTRVLPAMDNARMRAAAYSRDRVVPALPPRAQLVVENARRRYEDEVRPRAVAAAVAARDASEPALAEARARAEAAAVALRGDVSAAEIRKLAKQKKRRKNRRIFMLALAIGATAGWVWWQRKTEEPEWKADESLPAAPAPGMSPDAYRGEPVTDPGSVGTADHDGDETGNLQDAAKSKHRRGHH</sequence>
<feature type="region of interest" description="Disordered" evidence="1">
    <location>
        <begin position="186"/>
        <end position="242"/>
    </location>
</feature>
<evidence type="ECO:0000313" key="3">
    <source>
        <dbReference type="EMBL" id="GAA4950714.1"/>
    </source>
</evidence>
<accession>A0ABP9GRJ9</accession>
<name>A0ABP9GRJ9_9ACTN</name>
<evidence type="ECO:0000313" key="4">
    <source>
        <dbReference type="Proteomes" id="UP001500466"/>
    </source>
</evidence>